<keyword evidence="4" id="KW-1185">Reference proteome</keyword>
<dbReference type="Gene3D" id="3.40.50.720">
    <property type="entry name" value="NAD(P)-binding Rossmann-like Domain"/>
    <property type="match status" value="1"/>
</dbReference>
<dbReference type="FunFam" id="3.40.50.720:FF:000084">
    <property type="entry name" value="Short-chain dehydrogenase reductase"/>
    <property type="match status" value="1"/>
</dbReference>
<dbReference type="PRINTS" id="PR00081">
    <property type="entry name" value="GDHRDH"/>
</dbReference>
<keyword evidence="2" id="KW-0560">Oxidoreductase</keyword>
<dbReference type="PROSITE" id="PS00061">
    <property type="entry name" value="ADH_SHORT"/>
    <property type="match status" value="1"/>
</dbReference>
<dbReference type="EMBL" id="JQCN01000015">
    <property type="protein sequence ID" value="KRO01145.1"/>
    <property type="molecule type" value="Genomic_DNA"/>
</dbReference>
<dbReference type="SUPFAM" id="SSF51735">
    <property type="entry name" value="NAD(P)-binding Rossmann-fold domains"/>
    <property type="match status" value="1"/>
</dbReference>
<dbReference type="InterPro" id="IPR002347">
    <property type="entry name" value="SDR_fam"/>
</dbReference>
<dbReference type="PATRIC" id="fig|449659.4.peg.1124"/>
<dbReference type="GO" id="GO:0008206">
    <property type="term" value="P:bile acid metabolic process"/>
    <property type="evidence" value="ECO:0007669"/>
    <property type="project" value="UniProtKB-ARBA"/>
</dbReference>
<dbReference type="AlphaFoldDB" id="A0A0R2LH71"/>
<dbReference type="InterPro" id="IPR020904">
    <property type="entry name" value="Sc_DH/Rdtase_CS"/>
</dbReference>
<dbReference type="GO" id="GO:0016491">
    <property type="term" value="F:oxidoreductase activity"/>
    <property type="evidence" value="ECO:0007669"/>
    <property type="project" value="UniProtKB-KW"/>
</dbReference>
<proteinExistence type="inferred from homology"/>
<dbReference type="STRING" id="449659.IV66_GL001112"/>
<evidence type="ECO:0000256" key="1">
    <source>
        <dbReference type="ARBA" id="ARBA00006484"/>
    </source>
</evidence>
<dbReference type="InterPro" id="IPR036291">
    <property type="entry name" value="NAD(P)-bd_dom_sf"/>
</dbReference>
<dbReference type="PANTHER" id="PTHR24321:SF8">
    <property type="entry name" value="ESTRADIOL 17-BETA-DEHYDROGENASE 8-RELATED"/>
    <property type="match status" value="1"/>
</dbReference>
<gene>
    <name evidence="3" type="ORF">IV66_GL001112</name>
</gene>
<dbReference type="PANTHER" id="PTHR24321">
    <property type="entry name" value="DEHYDROGENASES, SHORT CHAIN"/>
    <property type="match status" value="1"/>
</dbReference>
<dbReference type="Proteomes" id="UP000051886">
    <property type="component" value="Unassembled WGS sequence"/>
</dbReference>
<dbReference type="RefSeq" id="WP_017867513.1">
    <property type="nucleotide sequence ID" value="NZ_BJYB01000028.1"/>
</dbReference>
<organism evidence="3 4">
    <name type="scientific">Ligilactobacillus pobuzihii</name>
    <dbReference type="NCBI Taxonomy" id="449659"/>
    <lineage>
        <taxon>Bacteria</taxon>
        <taxon>Bacillati</taxon>
        <taxon>Bacillota</taxon>
        <taxon>Bacilli</taxon>
        <taxon>Lactobacillales</taxon>
        <taxon>Lactobacillaceae</taxon>
        <taxon>Ligilactobacillus</taxon>
    </lineage>
</organism>
<dbReference type="NCBIfam" id="NF005559">
    <property type="entry name" value="PRK07231.1"/>
    <property type="match status" value="1"/>
</dbReference>
<evidence type="ECO:0000256" key="2">
    <source>
        <dbReference type="ARBA" id="ARBA00023002"/>
    </source>
</evidence>
<dbReference type="PRINTS" id="PR00080">
    <property type="entry name" value="SDRFAMILY"/>
</dbReference>
<comment type="similarity">
    <text evidence="1">Belongs to the short-chain dehydrogenases/reductases (SDR) family.</text>
</comment>
<comment type="caution">
    <text evidence="3">The sequence shown here is derived from an EMBL/GenBank/DDBJ whole genome shotgun (WGS) entry which is preliminary data.</text>
</comment>
<dbReference type="Pfam" id="PF13561">
    <property type="entry name" value="adh_short_C2"/>
    <property type="match status" value="1"/>
</dbReference>
<name>A0A0R2LH71_9LACO</name>
<accession>A0A0R2LH71</accession>
<protein>
    <submittedName>
        <fullName evidence="3">Short-chain alcohol dehydrogenase</fullName>
    </submittedName>
</protein>
<evidence type="ECO:0000313" key="4">
    <source>
        <dbReference type="Proteomes" id="UP000051886"/>
    </source>
</evidence>
<evidence type="ECO:0000313" key="3">
    <source>
        <dbReference type="EMBL" id="KRO01145.1"/>
    </source>
</evidence>
<sequence length="251" mass="26771">MSERLKGKVAIVTGGVKGIGLAIVDKFAAEGAKVVATDIDEKAQENIDALNYGDAVKFFKQDVSDSSSWPAVFDFAKQHFGRVTTVVNNAGISVVHSIETTTDEEWHKVLGVNLDGVFYGTREGMKQMQNLPNGASIINMSSIEALVGDPNLGAYNASKGGTMLLTKSAAVDAALKDYGIRVDSVHPGYIETPLVKQQPGMVENMSQRTKTPMGHIGEPNDIAYVCVYLASDESKFATGAQFTVDGGYSAQ</sequence>
<reference evidence="3 4" key="1">
    <citation type="journal article" date="2015" name="Genome Announc.">
        <title>Expanding the biotechnology potential of lactobacilli through comparative genomics of 213 strains and associated genera.</title>
        <authorList>
            <person name="Sun Z."/>
            <person name="Harris H.M."/>
            <person name="McCann A."/>
            <person name="Guo C."/>
            <person name="Argimon S."/>
            <person name="Zhang W."/>
            <person name="Yang X."/>
            <person name="Jeffery I.B."/>
            <person name="Cooney J.C."/>
            <person name="Kagawa T.F."/>
            <person name="Liu W."/>
            <person name="Song Y."/>
            <person name="Salvetti E."/>
            <person name="Wrobel A."/>
            <person name="Rasinkangas P."/>
            <person name="Parkhill J."/>
            <person name="Rea M.C."/>
            <person name="O'Sullivan O."/>
            <person name="Ritari J."/>
            <person name="Douillard F.P."/>
            <person name="Paul Ross R."/>
            <person name="Yang R."/>
            <person name="Briner A.E."/>
            <person name="Felis G.E."/>
            <person name="de Vos W.M."/>
            <person name="Barrangou R."/>
            <person name="Klaenhammer T.R."/>
            <person name="Caufield P.W."/>
            <person name="Cui Y."/>
            <person name="Zhang H."/>
            <person name="O'Toole P.W."/>
        </authorList>
    </citation>
    <scope>NUCLEOTIDE SEQUENCE [LARGE SCALE GENOMIC DNA]</scope>
    <source>
        <strain evidence="3 4">NBRC 103219</strain>
    </source>
</reference>
<dbReference type="OrthoDB" id="9805904at2"/>